<dbReference type="OrthoDB" id="3026777at2759"/>
<evidence type="ECO:0000256" key="4">
    <source>
        <dbReference type="ARBA" id="ARBA00023136"/>
    </source>
</evidence>
<accession>A0A316YZH7</accession>
<feature type="region of interest" description="Disordered" evidence="5">
    <location>
        <begin position="530"/>
        <end position="559"/>
    </location>
</feature>
<feature type="transmembrane region" description="Helical" evidence="6">
    <location>
        <begin position="307"/>
        <end position="330"/>
    </location>
</feature>
<evidence type="ECO:0000256" key="2">
    <source>
        <dbReference type="ARBA" id="ARBA00022692"/>
    </source>
</evidence>
<feature type="compositionally biased region" description="Low complexity" evidence="5">
    <location>
        <begin position="748"/>
        <end position="766"/>
    </location>
</feature>
<dbReference type="Proteomes" id="UP000245946">
    <property type="component" value="Unassembled WGS sequence"/>
</dbReference>
<dbReference type="AlphaFoldDB" id="A0A316YZH7"/>
<feature type="transmembrane region" description="Helical" evidence="6">
    <location>
        <begin position="61"/>
        <end position="79"/>
    </location>
</feature>
<dbReference type="Gene3D" id="1.20.1250.20">
    <property type="entry name" value="MFS general substrate transporter like domains"/>
    <property type="match status" value="2"/>
</dbReference>
<evidence type="ECO:0000256" key="3">
    <source>
        <dbReference type="ARBA" id="ARBA00022989"/>
    </source>
</evidence>
<feature type="region of interest" description="Disordered" evidence="5">
    <location>
        <begin position="99"/>
        <end position="123"/>
    </location>
</feature>
<feature type="region of interest" description="Disordered" evidence="5">
    <location>
        <begin position="1"/>
        <end position="41"/>
    </location>
</feature>
<feature type="compositionally biased region" description="Low complexity" evidence="5">
    <location>
        <begin position="23"/>
        <end position="34"/>
    </location>
</feature>
<dbReference type="SUPFAM" id="SSF103473">
    <property type="entry name" value="MFS general substrate transporter"/>
    <property type="match status" value="2"/>
</dbReference>
<evidence type="ECO:0000256" key="1">
    <source>
        <dbReference type="ARBA" id="ARBA00004141"/>
    </source>
</evidence>
<sequence>MPRSSSPPRGTGSSERTPLLRHSSASPSRSPGVSTPAKRPSNDAYLSHIATLPFYRRPSGLWLPPAIFLLAAAGGIVMAPRQELITQLLCHEMGLDVRQGGQGSSGSAVAEMSVAEGRAEERWQTPRYTLQQQQQAPLLSSSAPASLLSSSAPASLLSSSAPASLLSSSAPAPSSLQYFASSSTTVGVPMHEHCRTIPAVQSAMAALFLRIELAMGLVAVAGTGFWGALSDRIGRVPVLRMSIFGFLVADACYILLTHVPIERVPGGTNFLIIGALIQGIFGGFATLAAANQAYVADVSPPGSKSKILSIISGVLFLGYGSGSVLGGFIAKHTGSLAMPFYVALASHGTYFLFVAFILPESLSKERMLEAKHDAEAAAKGEDRDGNPLPGVSGAKWRRNRLFVLLAMPFQPLVMLLPKRRCVEDSDTSAAPQNEAAASHISVSHVSTARSASKLDWNLTLLSLAYFIEATMIGVLTPKVSYAQFMFNWGPPQLGLLITFGSVARVLCLTAVVPLFIKLMHRPKKTISLPQDEGDEVVLDDAGNPRNAKKSSSSSSTNDERVAFAERDTSYLSSSAAPEELHGGRADSRELWRIRAKHIRLLHDSHFDRRLALGSIAVDALCYTALAATHGQGPVPFVLFSFLVSLGGAAPSAMSSLALALLDHENDAGKLFAAWAVLNALASAILGPSIFLPLFEYTTETLPQAIFILGACIFATSFSILIFVRVRPTRSLPALPARPEGGEDDEEQPSSAAAAAAQGEGADGDASTRSRWRMRPLNPFRSTSHGPGEH</sequence>
<evidence type="ECO:0008006" key="9">
    <source>
        <dbReference type="Google" id="ProtNLM"/>
    </source>
</evidence>
<keyword evidence="8" id="KW-1185">Reference proteome</keyword>
<feature type="transmembrane region" description="Helical" evidence="6">
    <location>
        <begin position="495"/>
        <end position="516"/>
    </location>
</feature>
<feature type="transmembrane region" description="Helical" evidence="6">
    <location>
        <begin position="207"/>
        <end position="229"/>
    </location>
</feature>
<gene>
    <name evidence="7" type="ORF">FA09DRAFT_332852</name>
</gene>
<feature type="transmembrane region" description="Helical" evidence="6">
    <location>
        <begin position="241"/>
        <end position="259"/>
    </location>
</feature>
<dbReference type="GeneID" id="37271169"/>
<feature type="transmembrane region" description="Helical" evidence="6">
    <location>
        <begin position="636"/>
        <end position="661"/>
    </location>
</feature>
<evidence type="ECO:0000256" key="6">
    <source>
        <dbReference type="SAM" id="Phobius"/>
    </source>
</evidence>
<dbReference type="InterPro" id="IPR011701">
    <property type="entry name" value="MFS"/>
</dbReference>
<dbReference type="Pfam" id="PF07690">
    <property type="entry name" value="MFS_1"/>
    <property type="match status" value="1"/>
</dbReference>
<dbReference type="EMBL" id="KZ819311">
    <property type="protein sequence ID" value="PWN94552.1"/>
    <property type="molecule type" value="Genomic_DNA"/>
</dbReference>
<dbReference type="InterPro" id="IPR036259">
    <property type="entry name" value="MFS_trans_sf"/>
</dbReference>
<dbReference type="PANTHER" id="PTHR23507">
    <property type="entry name" value="ZGC:174356"/>
    <property type="match status" value="1"/>
</dbReference>
<dbReference type="GO" id="GO:0016020">
    <property type="term" value="C:membrane"/>
    <property type="evidence" value="ECO:0007669"/>
    <property type="project" value="UniProtKB-SubCell"/>
</dbReference>
<feature type="transmembrane region" description="Helical" evidence="6">
    <location>
        <begin position="673"/>
        <end position="694"/>
    </location>
</feature>
<proteinExistence type="predicted"/>
<keyword evidence="3 6" id="KW-1133">Transmembrane helix</keyword>
<name>A0A316YZH7_9BASI</name>
<organism evidence="7 8">
    <name type="scientific">Tilletiopsis washingtonensis</name>
    <dbReference type="NCBI Taxonomy" id="58919"/>
    <lineage>
        <taxon>Eukaryota</taxon>
        <taxon>Fungi</taxon>
        <taxon>Dikarya</taxon>
        <taxon>Basidiomycota</taxon>
        <taxon>Ustilaginomycotina</taxon>
        <taxon>Exobasidiomycetes</taxon>
        <taxon>Entylomatales</taxon>
        <taxon>Entylomatales incertae sedis</taxon>
        <taxon>Tilletiopsis</taxon>
    </lineage>
</organism>
<feature type="region of interest" description="Disordered" evidence="5">
    <location>
        <begin position="733"/>
        <end position="789"/>
    </location>
</feature>
<keyword evidence="4 6" id="KW-0472">Membrane</keyword>
<keyword evidence="2 6" id="KW-0812">Transmembrane</keyword>
<dbReference type="RefSeq" id="XP_025594831.1">
    <property type="nucleotide sequence ID" value="XM_025743625.1"/>
</dbReference>
<feature type="transmembrane region" description="Helical" evidence="6">
    <location>
        <begin position="700"/>
        <end position="723"/>
    </location>
</feature>
<feature type="transmembrane region" description="Helical" evidence="6">
    <location>
        <begin position="271"/>
        <end position="295"/>
    </location>
</feature>
<reference evidence="7 8" key="1">
    <citation type="journal article" date="2018" name="Mol. Biol. Evol.">
        <title>Broad Genomic Sampling Reveals a Smut Pathogenic Ancestry of the Fungal Clade Ustilaginomycotina.</title>
        <authorList>
            <person name="Kijpornyongpan T."/>
            <person name="Mondo S.J."/>
            <person name="Barry K."/>
            <person name="Sandor L."/>
            <person name="Lee J."/>
            <person name="Lipzen A."/>
            <person name="Pangilinan J."/>
            <person name="LaButti K."/>
            <person name="Hainaut M."/>
            <person name="Henrissat B."/>
            <person name="Grigoriev I.V."/>
            <person name="Spatafora J.W."/>
            <person name="Aime M.C."/>
        </authorList>
    </citation>
    <scope>NUCLEOTIDE SEQUENCE [LARGE SCALE GENOMIC DNA]</scope>
    <source>
        <strain evidence="7 8">MCA 4186</strain>
    </source>
</reference>
<comment type="subcellular location">
    <subcellularLocation>
        <location evidence="1">Membrane</location>
        <topology evidence="1">Multi-pass membrane protein</topology>
    </subcellularLocation>
</comment>
<evidence type="ECO:0000313" key="8">
    <source>
        <dbReference type="Proteomes" id="UP000245946"/>
    </source>
</evidence>
<dbReference type="PANTHER" id="PTHR23507:SF1">
    <property type="entry name" value="FI18259P1-RELATED"/>
    <property type="match status" value="1"/>
</dbReference>
<feature type="transmembrane region" description="Helical" evidence="6">
    <location>
        <begin position="610"/>
        <end position="630"/>
    </location>
</feature>
<evidence type="ECO:0000313" key="7">
    <source>
        <dbReference type="EMBL" id="PWN94552.1"/>
    </source>
</evidence>
<protein>
    <recommendedName>
        <fullName evidence="9">MFS general substrate transporter</fullName>
    </recommendedName>
</protein>
<dbReference type="GO" id="GO:0022857">
    <property type="term" value="F:transmembrane transporter activity"/>
    <property type="evidence" value="ECO:0007669"/>
    <property type="project" value="InterPro"/>
</dbReference>
<evidence type="ECO:0000256" key="5">
    <source>
        <dbReference type="SAM" id="MobiDB-lite"/>
    </source>
</evidence>
<feature type="compositionally biased region" description="Polar residues" evidence="5">
    <location>
        <begin position="779"/>
        <end position="789"/>
    </location>
</feature>
<feature type="compositionally biased region" description="Low complexity" evidence="5">
    <location>
        <begin position="1"/>
        <end position="14"/>
    </location>
</feature>
<feature type="transmembrane region" description="Helical" evidence="6">
    <location>
        <begin position="336"/>
        <end position="358"/>
    </location>
</feature>